<dbReference type="GO" id="GO:0016765">
    <property type="term" value="F:transferase activity, transferring alkyl or aryl (other than methyl) groups"/>
    <property type="evidence" value="ECO:0007669"/>
    <property type="project" value="InterPro"/>
</dbReference>
<keyword evidence="11" id="KW-1185">Reference proteome</keyword>
<keyword evidence="9" id="KW-0732">Signal</keyword>
<feature type="transmembrane region" description="Helical" evidence="8">
    <location>
        <begin position="278"/>
        <end position="294"/>
    </location>
</feature>
<feature type="signal peptide" evidence="9">
    <location>
        <begin position="1"/>
        <end position="20"/>
    </location>
</feature>
<feature type="transmembrane region" description="Helical" evidence="8">
    <location>
        <begin position="51"/>
        <end position="70"/>
    </location>
</feature>
<gene>
    <name evidence="10" type="primary">HPT1_2</name>
    <name evidence="10" type="ORF">FOL47_003720</name>
</gene>
<evidence type="ECO:0000256" key="7">
    <source>
        <dbReference type="SAM" id="MobiDB-lite"/>
    </source>
</evidence>
<proteinExistence type="inferred from homology"/>
<evidence type="ECO:0000256" key="8">
    <source>
        <dbReference type="SAM" id="Phobius"/>
    </source>
</evidence>
<reference evidence="10 11" key="1">
    <citation type="submission" date="2020-04" db="EMBL/GenBank/DDBJ databases">
        <title>Perkinsus chesapeaki whole genome sequence.</title>
        <authorList>
            <person name="Bogema D.R."/>
        </authorList>
    </citation>
    <scope>NUCLEOTIDE SEQUENCE [LARGE SCALE GENOMIC DNA]</scope>
    <source>
        <strain evidence="10">ATCC PRA-425</strain>
    </source>
</reference>
<evidence type="ECO:0000256" key="5">
    <source>
        <dbReference type="ARBA" id="ARBA00022989"/>
    </source>
</evidence>
<comment type="subcellular location">
    <subcellularLocation>
        <location evidence="1">Membrane</location>
        <topology evidence="1">Multi-pass membrane protein</topology>
    </subcellularLocation>
</comment>
<keyword evidence="4 8" id="KW-0812">Transmembrane</keyword>
<dbReference type="PANTHER" id="PTHR43009">
    <property type="entry name" value="HOMOGENTISATE SOLANESYLTRANSFERASE, CHLOROPLASTIC"/>
    <property type="match status" value="1"/>
</dbReference>
<feature type="transmembrane region" description="Helical" evidence="8">
    <location>
        <begin position="175"/>
        <end position="200"/>
    </location>
</feature>
<sequence>MLSSLVVFFVTSLLWEFVLRRPLDTLPEAKIEPSPNGKLNLRTLWVFSRPYTIKATVLVISIQYPLMYVYSGMKQSNFSGFLRILSSAVLANIFIVAVNQLTDVECDKANGKPLAIASGAMKFSQARLATGLSLCLAIAVSFAESNVWFFTVIGLCFLGYVYSVPPLRLKRHPVTATLCIVLARAILLVIGLAHACCAAFDITLDAGTNRQIGILSVFSITVSIMKDIPDIKGDADDEISSLAIRWGAYRTSRFCLCILTISYIAVICFIADDTSTSILHAIGCVYMWGHWYIFNTPDDDSDEVVDMGMDIYLNTLWPLVYYEFVAYYLPIALESLGLPPLPTWFLLALLLVVSLNSAVAIMKNARKEKYRRASRAPETSNIKAGEAKAQCQQS</sequence>
<dbReference type="GO" id="GO:0016757">
    <property type="term" value="F:glycosyltransferase activity"/>
    <property type="evidence" value="ECO:0007669"/>
    <property type="project" value="UniProtKB-KW"/>
</dbReference>
<evidence type="ECO:0000256" key="3">
    <source>
        <dbReference type="ARBA" id="ARBA00022679"/>
    </source>
</evidence>
<evidence type="ECO:0000256" key="2">
    <source>
        <dbReference type="ARBA" id="ARBA00005985"/>
    </source>
</evidence>
<accession>A0A7J6M6J6</accession>
<dbReference type="Gene3D" id="1.10.357.140">
    <property type="entry name" value="UbiA prenyltransferase"/>
    <property type="match status" value="1"/>
</dbReference>
<evidence type="ECO:0000256" key="1">
    <source>
        <dbReference type="ARBA" id="ARBA00004141"/>
    </source>
</evidence>
<feature type="transmembrane region" description="Helical" evidence="8">
    <location>
        <begin position="114"/>
        <end position="140"/>
    </location>
</feature>
<feature type="transmembrane region" description="Helical" evidence="8">
    <location>
        <begin position="82"/>
        <end position="102"/>
    </location>
</feature>
<evidence type="ECO:0000256" key="6">
    <source>
        <dbReference type="ARBA" id="ARBA00023136"/>
    </source>
</evidence>
<dbReference type="OrthoDB" id="1502398at2759"/>
<comment type="similarity">
    <text evidence="2">Belongs to the UbiA prenyltransferase family.</text>
</comment>
<feature type="transmembrane region" description="Helical" evidence="8">
    <location>
        <begin position="315"/>
        <end position="332"/>
    </location>
</feature>
<name>A0A7J6M6J6_PERCH</name>
<feature type="region of interest" description="Disordered" evidence="7">
    <location>
        <begin position="372"/>
        <end position="394"/>
    </location>
</feature>
<dbReference type="PANTHER" id="PTHR43009:SF7">
    <property type="entry name" value="HOMOGENTISATE GERANYLGERANYLTRANSFERASE, CHLOROPLASTIC"/>
    <property type="match status" value="1"/>
</dbReference>
<evidence type="ECO:0000313" key="10">
    <source>
        <dbReference type="EMBL" id="KAF4667119.1"/>
    </source>
</evidence>
<evidence type="ECO:0000256" key="9">
    <source>
        <dbReference type="SAM" id="SignalP"/>
    </source>
</evidence>
<dbReference type="GO" id="GO:0016020">
    <property type="term" value="C:membrane"/>
    <property type="evidence" value="ECO:0007669"/>
    <property type="project" value="UniProtKB-SubCell"/>
</dbReference>
<dbReference type="InterPro" id="IPR044878">
    <property type="entry name" value="UbiA_sf"/>
</dbReference>
<feature type="transmembrane region" description="Helical" evidence="8">
    <location>
        <begin position="147"/>
        <end position="163"/>
    </location>
</feature>
<keyword evidence="5 8" id="KW-1133">Transmembrane helix</keyword>
<dbReference type="EMBL" id="JAAPAO010000218">
    <property type="protein sequence ID" value="KAF4667119.1"/>
    <property type="molecule type" value="Genomic_DNA"/>
</dbReference>
<keyword evidence="3 10" id="KW-0808">Transferase</keyword>
<dbReference type="Pfam" id="PF01040">
    <property type="entry name" value="UbiA"/>
    <property type="match status" value="1"/>
</dbReference>
<evidence type="ECO:0000313" key="11">
    <source>
        <dbReference type="Proteomes" id="UP000591131"/>
    </source>
</evidence>
<feature type="transmembrane region" description="Helical" evidence="8">
    <location>
        <begin position="254"/>
        <end position="272"/>
    </location>
</feature>
<dbReference type="AlphaFoldDB" id="A0A7J6M6J6"/>
<organism evidence="10 11">
    <name type="scientific">Perkinsus chesapeaki</name>
    <name type="common">Clam parasite</name>
    <name type="synonym">Perkinsus andrewsi</name>
    <dbReference type="NCBI Taxonomy" id="330153"/>
    <lineage>
        <taxon>Eukaryota</taxon>
        <taxon>Sar</taxon>
        <taxon>Alveolata</taxon>
        <taxon>Perkinsozoa</taxon>
        <taxon>Perkinsea</taxon>
        <taxon>Perkinsida</taxon>
        <taxon>Perkinsidae</taxon>
        <taxon>Perkinsus</taxon>
    </lineage>
</organism>
<dbReference type="InterPro" id="IPR000537">
    <property type="entry name" value="UbiA_prenyltransferase"/>
</dbReference>
<feature type="transmembrane region" description="Helical" evidence="8">
    <location>
        <begin position="344"/>
        <end position="362"/>
    </location>
</feature>
<evidence type="ECO:0000256" key="4">
    <source>
        <dbReference type="ARBA" id="ARBA00022692"/>
    </source>
</evidence>
<protein>
    <submittedName>
        <fullName evidence="10">Hypoxanthine-guanine phosphoribosyltransferase</fullName>
    </submittedName>
</protein>
<feature type="chain" id="PRO_5029536320" evidence="9">
    <location>
        <begin position="21"/>
        <end position="394"/>
    </location>
</feature>
<keyword evidence="10" id="KW-0328">Glycosyltransferase</keyword>
<comment type="caution">
    <text evidence="10">The sequence shown here is derived from an EMBL/GenBank/DDBJ whole genome shotgun (WGS) entry which is preliminary data.</text>
</comment>
<dbReference type="Proteomes" id="UP000591131">
    <property type="component" value="Unassembled WGS sequence"/>
</dbReference>
<keyword evidence="6 8" id="KW-0472">Membrane</keyword>